<dbReference type="Pfam" id="PF08922">
    <property type="entry name" value="DUF1905"/>
    <property type="match status" value="1"/>
</dbReference>
<dbReference type="Proteomes" id="UP000316008">
    <property type="component" value="Unassembled WGS sequence"/>
</dbReference>
<reference evidence="1 2" key="1">
    <citation type="submission" date="2019-07" db="EMBL/GenBank/DDBJ databases">
        <authorList>
            <person name="Huq M.A."/>
        </authorList>
    </citation>
    <scope>NUCLEOTIDE SEQUENCE [LARGE SCALE GENOMIC DNA]</scope>
    <source>
        <strain evidence="1 2">MAH-3</strain>
    </source>
</reference>
<keyword evidence="2" id="KW-1185">Reference proteome</keyword>
<dbReference type="OrthoDB" id="2243618at2"/>
<dbReference type="AlphaFoldDB" id="A0A556N6X5"/>
<dbReference type="Gene3D" id="2.40.30.100">
    <property type="entry name" value="AF2212/PG0164-like"/>
    <property type="match status" value="1"/>
</dbReference>
<sequence length="161" mass="18154">MNIFDAKIKIIGMNPFVFVPGPVLADLFREFGKDKGPVPVKGTVNGKPYQQTLVRYAGEWRLYINTKMLPKSPERIGEKIKIGIELDLSDRTIQPHPKLVQALKENAQANVIFESLAPSLQHEIVRYIANLKTEASVDRNVIKAIDFLLGKERFIGRDGLK</sequence>
<dbReference type="InterPro" id="IPR015018">
    <property type="entry name" value="DUF1905"/>
</dbReference>
<dbReference type="RefSeq" id="WP_144331469.1">
    <property type="nucleotide sequence ID" value="NZ_VLPL01000001.1"/>
</dbReference>
<evidence type="ECO:0000313" key="2">
    <source>
        <dbReference type="Proteomes" id="UP000316008"/>
    </source>
</evidence>
<comment type="caution">
    <text evidence="1">The sequence shown here is derived from an EMBL/GenBank/DDBJ whole genome shotgun (WGS) entry which is preliminary data.</text>
</comment>
<gene>
    <name evidence="1" type="ORF">FO442_02035</name>
</gene>
<evidence type="ECO:0000313" key="1">
    <source>
        <dbReference type="EMBL" id="TSJ47934.1"/>
    </source>
</evidence>
<dbReference type="InterPro" id="IPR037079">
    <property type="entry name" value="AF2212/PG0164-like_sf"/>
</dbReference>
<protein>
    <submittedName>
        <fullName evidence="1">DUF1905 domain-containing protein</fullName>
    </submittedName>
</protein>
<organism evidence="1 2">
    <name type="scientific">Fluviicola chungangensis</name>
    <dbReference type="NCBI Taxonomy" id="2597671"/>
    <lineage>
        <taxon>Bacteria</taxon>
        <taxon>Pseudomonadati</taxon>
        <taxon>Bacteroidota</taxon>
        <taxon>Flavobacteriia</taxon>
        <taxon>Flavobacteriales</taxon>
        <taxon>Crocinitomicaceae</taxon>
        <taxon>Fluviicola</taxon>
    </lineage>
</organism>
<dbReference type="SUPFAM" id="SSF141694">
    <property type="entry name" value="AF2212/PG0164-like"/>
    <property type="match status" value="1"/>
</dbReference>
<dbReference type="Pfam" id="PF13376">
    <property type="entry name" value="OmdA"/>
    <property type="match status" value="1"/>
</dbReference>
<proteinExistence type="predicted"/>
<dbReference type="EMBL" id="VLPL01000001">
    <property type="protein sequence ID" value="TSJ47934.1"/>
    <property type="molecule type" value="Genomic_DNA"/>
</dbReference>
<accession>A0A556N6X5</accession>
<name>A0A556N6X5_9FLAO</name>